<dbReference type="CDD" id="cd01095">
    <property type="entry name" value="Nitrilotriacetate_monoxgenase"/>
    <property type="match status" value="1"/>
</dbReference>
<dbReference type="InterPro" id="IPR016215">
    <property type="entry name" value="NTA_MOA"/>
</dbReference>
<dbReference type="InterPro" id="IPR036661">
    <property type="entry name" value="Luciferase-like_sf"/>
</dbReference>
<protein>
    <submittedName>
        <fullName evidence="9">LLM class flavin-dependent oxidoreductase</fullName>
    </submittedName>
    <submittedName>
        <fullName evidence="8">Monooxygenase</fullName>
    </submittedName>
</protein>
<dbReference type="Proteomes" id="UP000527860">
    <property type="component" value="Unassembled WGS sequence"/>
</dbReference>
<accession>A0A0C2E7M6</accession>
<evidence type="ECO:0000313" key="10">
    <source>
        <dbReference type="Proteomes" id="UP000031546"/>
    </source>
</evidence>
<feature type="binding site" evidence="6">
    <location>
        <position position="148"/>
    </location>
    <ligand>
        <name>FMN</name>
        <dbReference type="ChEBI" id="CHEBI:58210"/>
    </ligand>
</feature>
<keyword evidence="2 6" id="KW-0288">FMN</keyword>
<evidence type="ECO:0000256" key="1">
    <source>
        <dbReference type="ARBA" id="ARBA00022630"/>
    </source>
</evidence>
<proteinExistence type="inferred from homology"/>
<feature type="domain" description="Luciferase-like" evidence="7">
    <location>
        <begin position="28"/>
        <end position="305"/>
    </location>
</feature>
<dbReference type="EMBL" id="JABEVU030000001">
    <property type="protein sequence ID" value="MDB0580037.1"/>
    <property type="molecule type" value="Genomic_DNA"/>
</dbReference>
<dbReference type="Gene3D" id="3.20.20.30">
    <property type="entry name" value="Luciferase-like domain"/>
    <property type="match status" value="1"/>
</dbReference>
<dbReference type="AlphaFoldDB" id="A0A0C2E7M6"/>
<dbReference type="EMBL" id="JXII01000003">
    <property type="protein sequence ID" value="KIH71297.1"/>
    <property type="molecule type" value="Genomic_DNA"/>
</dbReference>
<dbReference type="InterPro" id="IPR011251">
    <property type="entry name" value="Luciferase-like_dom"/>
</dbReference>
<dbReference type="InterPro" id="IPR051260">
    <property type="entry name" value="Diverse_substr_monoxygenases"/>
</dbReference>
<evidence type="ECO:0000256" key="2">
    <source>
        <dbReference type="ARBA" id="ARBA00022643"/>
    </source>
</evidence>
<dbReference type="SUPFAM" id="SSF51679">
    <property type="entry name" value="Bacterial luciferase-like"/>
    <property type="match status" value="1"/>
</dbReference>
<organism evidence="8 10">
    <name type="scientific">Salinicoccus roseus</name>
    <dbReference type="NCBI Taxonomy" id="45670"/>
    <lineage>
        <taxon>Bacteria</taxon>
        <taxon>Bacillati</taxon>
        <taxon>Bacillota</taxon>
        <taxon>Bacilli</taxon>
        <taxon>Bacillales</taxon>
        <taxon>Staphylococcaceae</taxon>
        <taxon>Salinicoccus</taxon>
    </lineage>
</organism>
<comment type="similarity">
    <text evidence="5">Belongs to the NtaA/SnaA/DszA monooxygenase family.</text>
</comment>
<name>A0A0C2E7M6_9STAP</name>
<evidence type="ECO:0000256" key="4">
    <source>
        <dbReference type="ARBA" id="ARBA00023033"/>
    </source>
</evidence>
<dbReference type="PANTHER" id="PTHR30011">
    <property type="entry name" value="ALKANESULFONATE MONOOXYGENASE-RELATED"/>
    <property type="match status" value="1"/>
</dbReference>
<dbReference type="GO" id="GO:0004497">
    <property type="term" value="F:monooxygenase activity"/>
    <property type="evidence" value="ECO:0007669"/>
    <property type="project" value="UniProtKB-KW"/>
</dbReference>
<dbReference type="Proteomes" id="UP000031546">
    <property type="component" value="Unassembled WGS sequence"/>
</dbReference>
<gene>
    <name evidence="9" type="ORF">F7P68_0005810</name>
    <name evidence="8" type="ORF">SN16_04475</name>
</gene>
<dbReference type="STRING" id="45670.SN16_04475"/>
<evidence type="ECO:0000313" key="9">
    <source>
        <dbReference type="EMBL" id="MDB0580037.1"/>
    </source>
</evidence>
<feature type="binding site" evidence="6">
    <location>
        <position position="57"/>
    </location>
    <ligand>
        <name>FMN</name>
        <dbReference type="ChEBI" id="CHEBI:58210"/>
    </ligand>
</feature>
<keyword evidence="4 8" id="KW-0503">Monooxygenase</keyword>
<evidence type="ECO:0000313" key="11">
    <source>
        <dbReference type="Proteomes" id="UP000527860"/>
    </source>
</evidence>
<feature type="binding site" evidence="6">
    <location>
        <position position="144"/>
    </location>
    <ligand>
        <name>FMN</name>
        <dbReference type="ChEBI" id="CHEBI:58210"/>
    </ligand>
</feature>
<keyword evidence="1 6" id="KW-0285">Flavoprotein</keyword>
<dbReference type="PANTHER" id="PTHR30011:SF16">
    <property type="entry name" value="C2H2 FINGER DOMAIN TRANSCRIPTION FACTOR (EUROFUNG)-RELATED"/>
    <property type="match status" value="1"/>
</dbReference>
<reference evidence="11" key="2">
    <citation type="submission" date="2020-04" db="EMBL/GenBank/DDBJ databases">
        <title>Genome analysis and biological profiling of marine Cellulosimicrobium funkei MOSEL-ME6.</title>
        <authorList>
            <person name="Tanveer F."/>
            <person name="Xie Y."/>
            <person name="Shinwari Z.K."/>
        </authorList>
    </citation>
    <scope>NUCLEOTIDE SEQUENCE [LARGE SCALE GENOMIC DNA]</scope>
    <source>
        <strain evidence="11">MOSEL-ME25</strain>
    </source>
</reference>
<evidence type="ECO:0000256" key="5">
    <source>
        <dbReference type="ARBA" id="ARBA00033748"/>
    </source>
</evidence>
<feature type="binding site" evidence="6">
    <location>
        <position position="219"/>
    </location>
    <ligand>
        <name>FMN</name>
        <dbReference type="ChEBI" id="CHEBI:58210"/>
    </ligand>
</feature>
<keyword evidence="3" id="KW-0560">Oxidoreductase</keyword>
<comment type="caution">
    <text evidence="8">The sequence shown here is derived from an EMBL/GenBank/DDBJ whole genome shotgun (WGS) entry which is preliminary data.</text>
</comment>
<keyword evidence="11" id="KW-1185">Reference proteome</keyword>
<feature type="binding site" evidence="6">
    <location>
        <position position="94"/>
    </location>
    <ligand>
        <name>FMN</name>
        <dbReference type="ChEBI" id="CHEBI:58210"/>
    </ligand>
</feature>
<dbReference type="RefSeq" id="WP_040105408.1">
    <property type="nucleotide sequence ID" value="NZ_JABEVU030000001.1"/>
</dbReference>
<evidence type="ECO:0000259" key="7">
    <source>
        <dbReference type="Pfam" id="PF00296"/>
    </source>
</evidence>
<evidence type="ECO:0000313" key="8">
    <source>
        <dbReference type="EMBL" id="KIH71297.1"/>
    </source>
</evidence>
<reference evidence="8 10" key="1">
    <citation type="submission" date="2015-01" db="EMBL/GenBank/DDBJ databases">
        <title>Genome sequences of high lactate-tolerant strain Salinicoccus roseus W12 with industrial interest.</title>
        <authorList>
            <person name="Wang H."/>
            <person name="Yu B."/>
        </authorList>
    </citation>
    <scope>NUCLEOTIDE SEQUENCE [LARGE SCALE GENOMIC DNA]</scope>
    <source>
        <strain evidence="8 10">W12</strain>
    </source>
</reference>
<dbReference type="PIRSF" id="PIRSF000337">
    <property type="entry name" value="NTA_MOA"/>
    <property type="match status" value="1"/>
</dbReference>
<reference evidence="9" key="3">
    <citation type="submission" date="2020-04" db="EMBL/GenBank/DDBJ databases">
        <authorList>
            <person name="Tanveer F."/>
            <person name="Xie Y."/>
            <person name="Shinwari Z.K."/>
        </authorList>
    </citation>
    <scope>NUCLEOTIDE SEQUENCE</scope>
    <source>
        <strain evidence="9">MOSEL-ME25</strain>
    </source>
</reference>
<dbReference type="GeneID" id="77844800"/>
<dbReference type="NCBIfam" id="TIGR03860">
    <property type="entry name" value="FMN_nitrolo"/>
    <property type="match status" value="1"/>
</dbReference>
<dbReference type="OrthoDB" id="3265338at2"/>
<evidence type="ECO:0000256" key="6">
    <source>
        <dbReference type="PIRSR" id="PIRSR000337-1"/>
    </source>
</evidence>
<dbReference type="Pfam" id="PF00296">
    <property type="entry name" value="Bac_luciferase"/>
    <property type="match status" value="1"/>
</dbReference>
<evidence type="ECO:0000256" key="3">
    <source>
        <dbReference type="ARBA" id="ARBA00023002"/>
    </source>
</evidence>
<dbReference type="GO" id="GO:0016705">
    <property type="term" value="F:oxidoreductase activity, acting on paired donors, with incorporation or reduction of molecular oxygen"/>
    <property type="evidence" value="ECO:0007669"/>
    <property type="project" value="InterPro"/>
</dbReference>
<reference evidence="9 11" key="4">
    <citation type="submission" date="2022-12" db="EMBL/GenBank/DDBJ databases">
        <title>Genome analysis and biological profiling of marine Salinicoccus roseus MOSEL-ME25.</title>
        <authorList>
            <person name="Mirza F.T."/>
            <person name="Xie Y."/>
            <person name="Shinwari Z.K."/>
        </authorList>
    </citation>
    <scope>NUCLEOTIDE SEQUENCE [LARGE SCALE GENOMIC DNA]</scope>
    <source>
        <strain evidence="9 11">MOSEL-ME25</strain>
    </source>
</reference>
<sequence>MTKKKIKLGVLIQGPGSHPTSWRSEDAVIDGSINFNHYLNVTQKAEDAGFAFMFIADGLHINKHSIPHFLNRFEPMTLLSALAPVTSKIGLAGTVSTTYSEPYNVARQLASIDNISGGRAGWNVVTSPLEGSADNFNKGNHPEHSLRYRMASEYVEVVQGLWDSYEDDAFVRNRESGEFLDETKLHTLGYEGEFFKVKGPLNIQRSPQGQPVIFQAGASKTGQDFAAKYGEAIFTHANSIEKNREYYSTLKNKAIEAGRKAEDILIFPSLSPIIAPTEQEAEQRYEQIKNLISIDKALEVLGRFFDHYDFSAHPLDEPFPDIGEVGKNSFRSTTDNIKEKAEKEALTLREVALQVASPKDPFYGSYEDVASRMIEWIEEGAADGFMLNPQVFDRQFDEFIENVLPILEDRGYYERQYIGDTLRENLGLGFKENRYTREVHKRDKEEVK</sequence>